<dbReference type="Pfam" id="PF07506">
    <property type="entry name" value="RepB"/>
    <property type="match status" value="1"/>
</dbReference>
<gene>
    <name evidence="4" type="primary">repB</name>
    <name evidence="4" type="ORF">ACFPOC_16920</name>
</gene>
<dbReference type="SMART" id="SM00470">
    <property type="entry name" value="ParB"/>
    <property type="match status" value="1"/>
</dbReference>
<dbReference type="NCBIfam" id="TIGR03454">
    <property type="entry name" value="partition_RepB"/>
    <property type="match status" value="1"/>
</dbReference>
<dbReference type="InterPro" id="IPR003115">
    <property type="entry name" value="ParB_N"/>
</dbReference>
<feature type="region of interest" description="Disordered" evidence="2">
    <location>
        <begin position="1"/>
        <end position="45"/>
    </location>
</feature>
<dbReference type="SUPFAM" id="SSF109709">
    <property type="entry name" value="KorB DNA-binding domain-like"/>
    <property type="match status" value="1"/>
</dbReference>
<feature type="domain" description="ParB-like N-terminal" evidence="3">
    <location>
        <begin position="61"/>
        <end position="152"/>
    </location>
</feature>
<protein>
    <submittedName>
        <fullName evidence="4">Plasmid partitioning protein RepB</fullName>
    </submittedName>
</protein>
<dbReference type="InterPro" id="IPR050336">
    <property type="entry name" value="Chromosome_partition/occlusion"/>
</dbReference>
<keyword evidence="5" id="KW-1185">Reference proteome</keyword>
<evidence type="ECO:0000256" key="2">
    <source>
        <dbReference type="SAM" id="MobiDB-lite"/>
    </source>
</evidence>
<dbReference type="InterPro" id="IPR011111">
    <property type="entry name" value="Plasmid_RepB"/>
</dbReference>
<reference evidence="5" key="1">
    <citation type="journal article" date="2019" name="Int. J. Syst. Evol. Microbiol.">
        <title>The Global Catalogue of Microorganisms (GCM) 10K type strain sequencing project: providing services to taxonomists for standard genome sequencing and annotation.</title>
        <authorList>
            <consortium name="The Broad Institute Genomics Platform"/>
            <consortium name="The Broad Institute Genome Sequencing Center for Infectious Disease"/>
            <person name="Wu L."/>
            <person name="Ma J."/>
        </authorList>
    </citation>
    <scope>NUCLEOTIDE SEQUENCE [LARGE SCALE GENOMIC DNA]</scope>
    <source>
        <strain evidence="5">KACC 11588</strain>
    </source>
</reference>
<evidence type="ECO:0000256" key="1">
    <source>
        <dbReference type="ARBA" id="ARBA00006295"/>
    </source>
</evidence>
<organism evidence="4 5">
    <name type="scientific">Rubellimicrobium aerolatum</name>
    <dbReference type="NCBI Taxonomy" id="490979"/>
    <lineage>
        <taxon>Bacteria</taxon>
        <taxon>Pseudomonadati</taxon>
        <taxon>Pseudomonadota</taxon>
        <taxon>Alphaproteobacteria</taxon>
        <taxon>Rhodobacterales</taxon>
        <taxon>Roseobacteraceae</taxon>
        <taxon>Rubellimicrobium</taxon>
    </lineage>
</organism>
<accession>A0ABW0SGP8</accession>
<dbReference type="NCBIfam" id="TIGR00180">
    <property type="entry name" value="parB_part"/>
    <property type="match status" value="1"/>
</dbReference>
<feature type="compositionally biased region" description="Low complexity" evidence="2">
    <location>
        <begin position="9"/>
        <end position="30"/>
    </location>
</feature>
<comment type="similarity">
    <text evidence="1">Belongs to the ParB family.</text>
</comment>
<dbReference type="InterPro" id="IPR017819">
    <property type="entry name" value="Plasmid_partition_RepB"/>
</dbReference>
<evidence type="ECO:0000259" key="3">
    <source>
        <dbReference type="SMART" id="SM00470"/>
    </source>
</evidence>
<dbReference type="Gene3D" id="3.90.1530.30">
    <property type="match status" value="1"/>
</dbReference>
<sequence>MGRKNLLSGLLNPAPAGPDAAPSPSLAPSLAPAPPERARPSRGAIGAVSQSIADLKARAILEIDPWTIEAGGMQDRLESDAAEDAELARSIAEYGQQVPILVRPHPEKEGRYQIVYGRRRVLALRDLGQPVKALVRDLDDHALVMAQGQENTARRNLSFIEKASFAYQMTEAGYDRKAICDALAIDKTAISRMLSVVERIPQDLIRFIGAAPSIGRDRWLQVADMYASRPQDSETVQSLLGLMVDGGPSDERFAALQTYLERPFRPRPPDPAAPRTPRAPTRPVRTADGLRLGAARRSDTAVVIRLDRARSQGFEDWLLDRLPDLHRDWLKTRGD</sequence>
<dbReference type="EMBL" id="JBHSNA010000026">
    <property type="protein sequence ID" value="MFC5568094.1"/>
    <property type="molecule type" value="Genomic_DNA"/>
</dbReference>
<feature type="region of interest" description="Disordered" evidence="2">
    <location>
        <begin position="262"/>
        <end position="286"/>
    </location>
</feature>
<dbReference type="PANTHER" id="PTHR33375:SF1">
    <property type="entry name" value="CHROMOSOME-PARTITIONING PROTEIN PARB-RELATED"/>
    <property type="match status" value="1"/>
</dbReference>
<dbReference type="PANTHER" id="PTHR33375">
    <property type="entry name" value="CHROMOSOME-PARTITIONING PROTEIN PARB-RELATED"/>
    <property type="match status" value="1"/>
</dbReference>
<dbReference type="CDD" id="cd16405">
    <property type="entry name" value="RepB_like_N"/>
    <property type="match status" value="1"/>
</dbReference>
<evidence type="ECO:0000313" key="4">
    <source>
        <dbReference type="EMBL" id="MFC5568094.1"/>
    </source>
</evidence>
<name>A0ABW0SGP8_9RHOB</name>
<dbReference type="InterPro" id="IPR004437">
    <property type="entry name" value="ParB/RepB/Spo0J"/>
</dbReference>
<dbReference type="InterPro" id="IPR036086">
    <property type="entry name" value="ParB/Sulfiredoxin_sf"/>
</dbReference>
<dbReference type="Gene3D" id="1.10.10.2830">
    <property type="match status" value="1"/>
</dbReference>
<dbReference type="Pfam" id="PF02195">
    <property type="entry name" value="ParB_N"/>
    <property type="match status" value="1"/>
</dbReference>
<dbReference type="Proteomes" id="UP001596056">
    <property type="component" value="Unassembled WGS sequence"/>
</dbReference>
<dbReference type="RefSeq" id="WP_209843007.1">
    <property type="nucleotide sequence ID" value="NZ_JAGGJP010000022.1"/>
</dbReference>
<feature type="compositionally biased region" description="Low complexity" evidence="2">
    <location>
        <begin position="275"/>
        <end position="286"/>
    </location>
</feature>
<comment type="caution">
    <text evidence="4">The sequence shown here is derived from an EMBL/GenBank/DDBJ whole genome shotgun (WGS) entry which is preliminary data.</text>
</comment>
<evidence type="ECO:0000313" key="5">
    <source>
        <dbReference type="Proteomes" id="UP001596056"/>
    </source>
</evidence>
<dbReference type="InterPro" id="IPR037972">
    <property type="entry name" value="RepB_N"/>
</dbReference>
<proteinExistence type="inferred from homology"/>
<dbReference type="SUPFAM" id="SSF110849">
    <property type="entry name" value="ParB/Sulfiredoxin"/>
    <property type="match status" value="1"/>
</dbReference>